<dbReference type="InterPro" id="IPR001478">
    <property type="entry name" value="PDZ"/>
</dbReference>
<evidence type="ECO:0000313" key="7">
    <source>
        <dbReference type="EMBL" id="KJD34049.1"/>
    </source>
</evidence>
<keyword evidence="8" id="KW-1185">Reference proteome</keyword>
<keyword evidence="3 5" id="KW-0378">Hydrolase</keyword>
<dbReference type="Gene3D" id="2.30.42.10">
    <property type="match status" value="1"/>
</dbReference>
<dbReference type="GO" id="GO:0006508">
    <property type="term" value="P:proteolysis"/>
    <property type="evidence" value="ECO:0007669"/>
    <property type="project" value="UniProtKB-KW"/>
</dbReference>
<comment type="caution">
    <text evidence="7">The sequence shown here is derived from an EMBL/GenBank/DDBJ whole genome shotgun (WGS) entry which is preliminary data.</text>
</comment>
<dbReference type="NCBIfam" id="TIGR00225">
    <property type="entry name" value="prc"/>
    <property type="match status" value="1"/>
</dbReference>
<name>A0A0D7W4T1_9FLAO</name>
<dbReference type="Proteomes" id="UP000032361">
    <property type="component" value="Unassembled WGS sequence"/>
</dbReference>
<dbReference type="PANTHER" id="PTHR32060">
    <property type="entry name" value="TAIL-SPECIFIC PROTEASE"/>
    <property type="match status" value="1"/>
</dbReference>
<evidence type="ECO:0000256" key="3">
    <source>
        <dbReference type="ARBA" id="ARBA00022801"/>
    </source>
</evidence>
<gene>
    <name evidence="7" type="ORF">PK35_04765</name>
</gene>
<sequence length="544" mass="61566">MKKILKRKVIIPVLLCVIFISTTAFKNDFFEIAKQIEIFTTLFKEINMNYVDDTNPGELMDTAIKSMLADLDPYTNFMNEQDVEAARINNTGDYTGIGAKVKTLKDKLLIIEPYKDYPADKAGLKAGDEIIKVGDITVKDYKDDAGNLLTGTAGSQVEVTYNRQGKTQTTTIKRAEVEIKAVPHFSMINTTTGYIVLSAFSRKAHTETNYALRDLKAQGAKRIILDLRGNPGGLVNEAIKIVNLFVPKGQLVVTTKSKVKKYNRTYYTQTDPIDTEIPLVILIDGKSASASEIVSGSLQDLDRAVIVGTRSFGKGLVQRPKELTYGTQVKITISRYYTPSGRCIQALDYWHRNENGEAVRVKQENYNEFKTKNGRKVFDGGGVFPDVPMGSYKTSPITTAIVNNDLLFNYATNYHYKHKINDINNLKLNDTDFKDFKNYLKANHFSFETDTEKALKKAFEIAKKEELNDNINNDYNTLISNLNKSKSTVIDENKDYLLNKLTEEIVKQYAYREGLYEYYKIHDKDIKKATEILSNLSTYSSFLN</sequence>
<dbReference type="InterPro" id="IPR004447">
    <property type="entry name" value="Peptidase_S41A"/>
</dbReference>
<evidence type="ECO:0000256" key="5">
    <source>
        <dbReference type="RuleBase" id="RU004404"/>
    </source>
</evidence>
<evidence type="ECO:0000313" key="8">
    <source>
        <dbReference type="Proteomes" id="UP000032361"/>
    </source>
</evidence>
<proteinExistence type="inferred from homology"/>
<dbReference type="CDD" id="cd06782">
    <property type="entry name" value="cpPDZ_CPP-like"/>
    <property type="match status" value="1"/>
</dbReference>
<dbReference type="PANTHER" id="PTHR32060:SF30">
    <property type="entry name" value="CARBOXY-TERMINAL PROCESSING PROTEASE CTPA"/>
    <property type="match status" value="1"/>
</dbReference>
<evidence type="ECO:0000256" key="4">
    <source>
        <dbReference type="ARBA" id="ARBA00022825"/>
    </source>
</evidence>
<dbReference type="Pfam" id="PF03572">
    <property type="entry name" value="Peptidase_S41"/>
    <property type="match status" value="1"/>
</dbReference>
<dbReference type="SMART" id="SM00228">
    <property type="entry name" value="PDZ"/>
    <property type="match status" value="1"/>
</dbReference>
<evidence type="ECO:0000259" key="6">
    <source>
        <dbReference type="PROSITE" id="PS50106"/>
    </source>
</evidence>
<dbReference type="EMBL" id="JTDV01000002">
    <property type="protein sequence ID" value="KJD34049.1"/>
    <property type="molecule type" value="Genomic_DNA"/>
</dbReference>
<dbReference type="Gene3D" id="3.30.750.44">
    <property type="match status" value="1"/>
</dbReference>
<reference evidence="7 8" key="1">
    <citation type="journal article" date="2015" name="Antonie Van Leeuwenhoek">
        <title>Tamlana nanhaiensis sp. nov., isolated from surface seawater collected from the South China Sea.</title>
        <authorList>
            <person name="Liu X."/>
            <person name="Lai Q."/>
            <person name="Du Y."/>
            <person name="Li G."/>
            <person name="Sun F."/>
            <person name="Shao Z."/>
        </authorList>
    </citation>
    <scope>NUCLEOTIDE SEQUENCE [LARGE SCALE GENOMIC DNA]</scope>
    <source>
        <strain evidence="7 8">FHC16</strain>
    </source>
</reference>
<dbReference type="CDD" id="cd07560">
    <property type="entry name" value="Peptidase_S41_CPP"/>
    <property type="match status" value="1"/>
</dbReference>
<dbReference type="SUPFAM" id="SSF52096">
    <property type="entry name" value="ClpP/crotonase"/>
    <property type="match status" value="1"/>
</dbReference>
<dbReference type="GO" id="GO:0008236">
    <property type="term" value="F:serine-type peptidase activity"/>
    <property type="evidence" value="ECO:0007669"/>
    <property type="project" value="UniProtKB-KW"/>
</dbReference>
<dbReference type="GO" id="GO:0004175">
    <property type="term" value="F:endopeptidase activity"/>
    <property type="evidence" value="ECO:0007669"/>
    <property type="project" value="TreeGrafter"/>
</dbReference>
<dbReference type="OrthoDB" id="9812068at2"/>
<organism evidence="7 8">
    <name type="scientific">Neotamlana nanhaiensis</name>
    <dbReference type="NCBI Taxonomy" id="1382798"/>
    <lineage>
        <taxon>Bacteria</taxon>
        <taxon>Pseudomonadati</taxon>
        <taxon>Bacteroidota</taxon>
        <taxon>Flavobacteriia</taxon>
        <taxon>Flavobacteriales</taxon>
        <taxon>Flavobacteriaceae</taxon>
        <taxon>Neotamlana</taxon>
    </lineage>
</organism>
<dbReference type="Gene3D" id="3.90.226.10">
    <property type="entry name" value="2-enoyl-CoA Hydratase, Chain A, domain 1"/>
    <property type="match status" value="1"/>
</dbReference>
<evidence type="ECO:0000256" key="2">
    <source>
        <dbReference type="ARBA" id="ARBA00022670"/>
    </source>
</evidence>
<dbReference type="GO" id="GO:0007165">
    <property type="term" value="P:signal transduction"/>
    <property type="evidence" value="ECO:0007669"/>
    <property type="project" value="TreeGrafter"/>
</dbReference>
<dbReference type="InterPro" id="IPR036034">
    <property type="entry name" value="PDZ_sf"/>
</dbReference>
<dbReference type="InterPro" id="IPR029045">
    <property type="entry name" value="ClpP/crotonase-like_dom_sf"/>
</dbReference>
<dbReference type="PROSITE" id="PS50106">
    <property type="entry name" value="PDZ"/>
    <property type="match status" value="1"/>
</dbReference>
<dbReference type="GO" id="GO:0030288">
    <property type="term" value="C:outer membrane-bounded periplasmic space"/>
    <property type="evidence" value="ECO:0007669"/>
    <property type="project" value="TreeGrafter"/>
</dbReference>
<feature type="domain" description="PDZ" evidence="6">
    <location>
        <begin position="82"/>
        <end position="165"/>
    </location>
</feature>
<dbReference type="InterPro" id="IPR005151">
    <property type="entry name" value="Tail-specific_protease"/>
</dbReference>
<dbReference type="AlphaFoldDB" id="A0A0D7W4T1"/>
<dbReference type="RefSeq" id="WP_044625539.1">
    <property type="nucleotide sequence ID" value="NZ_JTDV01000002.1"/>
</dbReference>
<keyword evidence="4 5" id="KW-0720">Serine protease</keyword>
<dbReference type="PATRIC" id="fig|1382798.3.peg.2130"/>
<protein>
    <submittedName>
        <fullName evidence="7">Peptidase S41</fullName>
    </submittedName>
</protein>
<accession>A0A0D7W4T1</accession>
<dbReference type="Pfam" id="PF13180">
    <property type="entry name" value="PDZ_2"/>
    <property type="match status" value="1"/>
</dbReference>
<dbReference type="SUPFAM" id="SSF50156">
    <property type="entry name" value="PDZ domain-like"/>
    <property type="match status" value="1"/>
</dbReference>
<keyword evidence="2 5" id="KW-0645">Protease</keyword>
<dbReference type="SMART" id="SM00245">
    <property type="entry name" value="TSPc"/>
    <property type="match status" value="1"/>
</dbReference>
<dbReference type="STRING" id="1382798.PK35_04765"/>
<comment type="similarity">
    <text evidence="1 5">Belongs to the peptidase S41A family.</text>
</comment>
<evidence type="ECO:0000256" key="1">
    <source>
        <dbReference type="ARBA" id="ARBA00009179"/>
    </source>
</evidence>